<name>A0A078AGT8_STYLE</name>
<proteinExistence type="predicted"/>
<dbReference type="InParanoid" id="A0A078AGT8"/>
<evidence type="ECO:0000313" key="2">
    <source>
        <dbReference type="Proteomes" id="UP000039865"/>
    </source>
</evidence>
<organism evidence="1 2">
    <name type="scientific">Stylonychia lemnae</name>
    <name type="common">Ciliate</name>
    <dbReference type="NCBI Taxonomy" id="5949"/>
    <lineage>
        <taxon>Eukaryota</taxon>
        <taxon>Sar</taxon>
        <taxon>Alveolata</taxon>
        <taxon>Ciliophora</taxon>
        <taxon>Intramacronucleata</taxon>
        <taxon>Spirotrichea</taxon>
        <taxon>Stichotrichia</taxon>
        <taxon>Sporadotrichida</taxon>
        <taxon>Oxytrichidae</taxon>
        <taxon>Stylonychinae</taxon>
        <taxon>Stylonychia</taxon>
    </lineage>
</organism>
<sequence length="259" mass="30975">MNRDDQTQDILDIPLDQDILQLYYQIFELPDKNAVGLYHYRQQGIQRFQYQNSNQLSKSSIFKIKENKYQIQYLKNLEKKDYYAIQCTDKNGEYESFYFIAKIKVPKIVYNQSEITEKFIEIKYLAQLSQNLIFDQHIVLNQCGSQYLGFHLREFRVFKMKKISYKAIRDKIFEDDYVEVMSQTKTISQMKELPFVICKSTRDKKRFTLNVMNHSITDFDQCLGEVNLIKLKNEVNSLHYGYYLLETKKGDMISVKKLL</sequence>
<dbReference type="Proteomes" id="UP000039865">
    <property type="component" value="Unassembled WGS sequence"/>
</dbReference>
<evidence type="ECO:0000313" key="1">
    <source>
        <dbReference type="EMBL" id="CDW81056.1"/>
    </source>
</evidence>
<gene>
    <name evidence="1" type="primary">Contig16483.g17547</name>
    <name evidence="1" type="ORF">STYLEM_10064</name>
</gene>
<keyword evidence="2" id="KW-1185">Reference proteome</keyword>
<dbReference type="EMBL" id="CCKQ01009564">
    <property type="protein sequence ID" value="CDW81056.1"/>
    <property type="molecule type" value="Genomic_DNA"/>
</dbReference>
<reference evidence="1 2" key="1">
    <citation type="submission" date="2014-06" db="EMBL/GenBank/DDBJ databases">
        <authorList>
            <person name="Swart Estienne"/>
        </authorList>
    </citation>
    <scope>NUCLEOTIDE SEQUENCE [LARGE SCALE GENOMIC DNA]</scope>
    <source>
        <strain evidence="1 2">130c</strain>
    </source>
</reference>
<dbReference type="AlphaFoldDB" id="A0A078AGT8"/>
<protein>
    <submittedName>
        <fullName evidence="1">Uncharacterized protein</fullName>
    </submittedName>
</protein>
<accession>A0A078AGT8</accession>